<accession>A0A2T1DEB2</accession>
<sequence length="179" mass="20391">MAFLNWLSELKLQGRSLKSRIRNDPYYRFQSLDEIRLAVSLGIHINVQQATIDDWLRLPGLSIHQARMLTQLSNSGVQFYCVEDIAAALGLSIQRLKPLESILQFCYYPPESLYLIQRVNPNTASIETLGQIPGIKPVLARTIVQNRSTNGTYKNLADLQKRLSLPSQLTTNLMHYLSF</sequence>
<comment type="caution">
    <text evidence="1">The sequence shown here is derived from an EMBL/GenBank/DDBJ whole genome shotgun (WGS) entry which is preliminary data.</text>
</comment>
<dbReference type="PANTHER" id="PTHR21180:SF32">
    <property type="entry name" value="ENDONUCLEASE_EXONUCLEASE_PHOSPHATASE FAMILY DOMAIN-CONTAINING PROTEIN 1"/>
    <property type="match status" value="1"/>
</dbReference>
<dbReference type="EMBL" id="PVWG01000014">
    <property type="protein sequence ID" value="PSB18850.1"/>
    <property type="molecule type" value="Genomic_DNA"/>
</dbReference>
<dbReference type="GO" id="GO:0015628">
    <property type="term" value="P:protein secretion by the type II secretion system"/>
    <property type="evidence" value="ECO:0007669"/>
    <property type="project" value="TreeGrafter"/>
</dbReference>
<dbReference type="Gene3D" id="1.10.150.320">
    <property type="entry name" value="Photosystem II 12 kDa extrinsic protein"/>
    <property type="match status" value="1"/>
</dbReference>
<dbReference type="InterPro" id="IPR051675">
    <property type="entry name" value="Endo/Exo/Phosphatase_dom_1"/>
</dbReference>
<dbReference type="GO" id="GO:0015627">
    <property type="term" value="C:type II protein secretion system complex"/>
    <property type="evidence" value="ECO:0007669"/>
    <property type="project" value="TreeGrafter"/>
</dbReference>
<dbReference type="Proteomes" id="UP000238634">
    <property type="component" value="Unassembled WGS sequence"/>
</dbReference>
<reference evidence="1 2" key="2">
    <citation type="submission" date="2018-03" db="EMBL/GenBank/DDBJ databases">
        <title>The ancient ancestry and fast evolution of plastids.</title>
        <authorList>
            <person name="Moore K.R."/>
            <person name="Magnabosco C."/>
            <person name="Momper L."/>
            <person name="Gold D.A."/>
            <person name="Bosak T."/>
            <person name="Fournier G.P."/>
        </authorList>
    </citation>
    <scope>NUCLEOTIDE SEQUENCE [LARGE SCALE GENOMIC DNA]</scope>
    <source>
        <strain evidence="1 2">ULC007</strain>
    </source>
</reference>
<gene>
    <name evidence="1" type="ORF">C7B65_13830</name>
</gene>
<dbReference type="PANTHER" id="PTHR21180">
    <property type="entry name" value="ENDONUCLEASE/EXONUCLEASE/PHOSPHATASE FAMILY DOMAIN-CONTAINING PROTEIN 1"/>
    <property type="match status" value="1"/>
</dbReference>
<dbReference type="SUPFAM" id="SSF81585">
    <property type="entry name" value="PsbU/PolX domain-like"/>
    <property type="match status" value="1"/>
</dbReference>
<dbReference type="OrthoDB" id="510410at2"/>
<dbReference type="AlphaFoldDB" id="A0A2T1DEB2"/>
<dbReference type="InterPro" id="IPR010994">
    <property type="entry name" value="RuvA_2-like"/>
</dbReference>
<proteinExistence type="predicted"/>
<organism evidence="1 2">
    <name type="scientific">Phormidesmis priestleyi ULC007</name>
    <dbReference type="NCBI Taxonomy" id="1920490"/>
    <lineage>
        <taxon>Bacteria</taxon>
        <taxon>Bacillati</taxon>
        <taxon>Cyanobacteriota</taxon>
        <taxon>Cyanophyceae</taxon>
        <taxon>Leptolyngbyales</taxon>
        <taxon>Leptolyngbyaceae</taxon>
        <taxon>Phormidesmis</taxon>
    </lineage>
</organism>
<evidence type="ECO:0000313" key="2">
    <source>
        <dbReference type="Proteomes" id="UP000238634"/>
    </source>
</evidence>
<dbReference type="STRING" id="1920490.GCA_001895925_00253"/>
<evidence type="ECO:0000313" key="1">
    <source>
        <dbReference type="EMBL" id="PSB18850.1"/>
    </source>
</evidence>
<protein>
    <submittedName>
        <fullName evidence="1">DNA uptake protein</fullName>
    </submittedName>
</protein>
<dbReference type="RefSeq" id="WP_073073619.1">
    <property type="nucleotide sequence ID" value="NZ_MPPI01000024.1"/>
</dbReference>
<dbReference type="SUPFAM" id="SSF47781">
    <property type="entry name" value="RuvA domain 2-like"/>
    <property type="match status" value="1"/>
</dbReference>
<dbReference type="Pfam" id="PF12836">
    <property type="entry name" value="HHH_3"/>
    <property type="match status" value="1"/>
</dbReference>
<keyword evidence="2" id="KW-1185">Reference proteome</keyword>
<name>A0A2T1DEB2_9CYAN</name>
<reference evidence="1 2" key="1">
    <citation type="submission" date="2018-02" db="EMBL/GenBank/DDBJ databases">
        <authorList>
            <person name="Cohen D.B."/>
            <person name="Kent A.D."/>
        </authorList>
    </citation>
    <scope>NUCLEOTIDE SEQUENCE [LARGE SCALE GENOMIC DNA]</scope>
    <source>
        <strain evidence="1 2">ULC007</strain>
    </source>
</reference>